<dbReference type="AlphaFoldDB" id="A0A1U7NL98"/>
<organism evidence="1 2">
    <name type="scientific">Dubosiella newyorkensis</name>
    <dbReference type="NCBI Taxonomy" id="1862672"/>
    <lineage>
        <taxon>Bacteria</taxon>
        <taxon>Bacillati</taxon>
        <taxon>Bacillota</taxon>
        <taxon>Erysipelotrichia</taxon>
        <taxon>Erysipelotrichales</taxon>
        <taxon>Erysipelotrichaceae</taxon>
        <taxon>Dubosiella</taxon>
    </lineage>
</organism>
<dbReference type="InterPro" id="IPR029058">
    <property type="entry name" value="AB_hydrolase_fold"/>
</dbReference>
<dbReference type="Gene3D" id="3.40.50.1820">
    <property type="entry name" value="alpha/beta hydrolase"/>
    <property type="match status" value="1"/>
</dbReference>
<dbReference type="Pfam" id="PF00756">
    <property type="entry name" value="Esterase"/>
    <property type="match status" value="1"/>
</dbReference>
<dbReference type="RefSeq" id="WP_076341852.1">
    <property type="nucleotide sequence ID" value="NZ_CAOQIG010000055.1"/>
</dbReference>
<proteinExistence type="predicted"/>
<reference evidence="1 2" key="1">
    <citation type="submission" date="2016-11" db="EMBL/GenBank/DDBJ databases">
        <title>Description of two novel members of the family Erysipelotrichaceae: Ileibacterium lipovorans gen. nov., sp. nov. and Dubosiella newyorkensis, gen. nov., sp. nov.</title>
        <authorList>
            <person name="Cox L.M."/>
            <person name="Sohn J."/>
            <person name="Tyrrell K.L."/>
            <person name="Citron D.M."/>
            <person name="Lawson P.A."/>
            <person name="Patel N.B."/>
            <person name="Iizumi T."/>
            <person name="Perez-Perez G.I."/>
            <person name="Goldstein E.J."/>
            <person name="Blaser M.J."/>
        </authorList>
    </citation>
    <scope>NUCLEOTIDE SEQUENCE [LARGE SCALE GENOMIC DNA]</scope>
    <source>
        <strain evidence="1 2">NYU-BL-A4</strain>
    </source>
</reference>
<dbReference type="OrthoDB" id="9775130at2"/>
<dbReference type="SUPFAM" id="SSF53474">
    <property type="entry name" value="alpha/beta-Hydrolases"/>
    <property type="match status" value="1"/>
</dbReference>
<dbReference type="EMBL" id="MPKA01000086">
    <property type="protein sequence ID" value="OLU45368.1"/>
    <property type="molecule type" value="Genomic_DNA"/>
</dbReference>
<gene>
    <name evidence="1" type="ORF">BO225_08630</name>
</gene>
<evidence type="ECO:0000313" key="1">
    <source>
        <dbReference type="EMBL" id="OLU45368.1"/>
    </source>
</evidence>
<name>A0A1U7NL98_9FIRM</name>
<dbReference type="Proteomes" id="UP000186705">
    <property type="component" value="Unassembled WGS sequence"/>
</dbReference>
<keyword evidence="2" id="KW-1185">Reference proteome</keyword>
<dbReference type="STRING" id="1862672.BO225_08630"/>
<dbReference type="GeneID" id="78276004"/>
<evidence type="ECO:0000313" key="2">
    <source>
        <dbReference type="Proteomes" id="UP000186705"/>
    </source>
</evidence>
<protein>
    <recommendedName>
        <fullName evidence="3">Esterase</fullName>
    </recommendedName>
</protein>
<sequence length="247" mass="28902">MNVRYFKEYSSFLNRDMEFKMYGHAGTLCLVLPCQDGRFFEWEDRHMYDQVSDLIEQGRIQFVSVDSVDLESWSSYGDSPSRMQMQENYVQYIMNELIPSALYKAGKPQDEAMMVLGASMGAFHAGNFFFRYPGRFKQVLALSGLYDMSRYFYDGNIDFNAYQNNPCGYLSQMDPAHPYIPQYNEAQAIFVVGQGAWEHECADDLRKLAGLCFHKGIHIQTDFWGFDVPHDWPSWERQIKEYLPRMC</sequence>
<comment type="caution">
    <text evidence="1">The sequence shown here is derived from an EMBL/GenBank/DDBJ whole genome shotgun (WGS) entry which is preliminary data.</text>
</comment>
<evidence type="ECO:0008006" key="3">
    <source>
        <dbReference type="Google" id="ProtNLM"/>
    </source>
</evidence>
<accession>A0A1U7NL98</accession>
<dbReference type="InterPro" id="IPR000801">
    <property type="entry name" value="Esterase-like"/>
</dbReference>